<evidence type="ECO:0000313" key="3">
    <source>
        <dbReference type="EMBL" id="PXW87446.1"/>
    </source>
</evidence>
<dbReference type="Proteomes" id="UP000247978">
    <property type="component" value="Unassembled WGS sequence"/>
</dbReference>
<dbReference type="InterPro" id="IPR057727">
    <property type="entry name" value="WCX_dom"/>
</dbReference>
<dbReference type="OrthoDB" id="9772503at2"/>
<dbReference type="InterPro" id="IPR051534">
    <property type="entry name" value="CBASS_pafABC_assoc_protein"/>
</dbReference>
<dbReference type="RefSeq" id="WP_110395041.1">
    <property type="nucleotide sequence ID" value="NZ_JADIJL010000003.1"/>
</dbReference>
<name>A0A2V3W0Z9_9BACI</name>
<dbReference type="GO" id="GO:0003677">
    <property type="term" value="F:DNA binding"/>
    <property type="evidence" value="ECO:0007669"/>
    <property type="project" value="UniProtKB-KW"/>
</dbReference>
<keyword evidence="3" id="KW-0238">DNA-binding</keyword>
<protein>
    <submittedName>
        <fullName evidence="3">Putative DNA-binding transcriptional regulator YafY</fullName>
    </submittedName>
</protein>
<evidence type="ECO:0000313" key="4">
    <source>
        <dbReference type="Proteomes" id="UP000247978"/>
    </source>
</evidence>
<dbReference type="PANTHER" id="PTHR34580">
    <property type="match status" value="1"/>
</dbReference>
<gene>
    <name evidence="3" type="ORF">DFR56_10588</name>
</gene>
<dbReference type="AlphaFoldDB" id="A0A2V3W0Z9"/>
<sequence length="327" mass="39256">MKQKNNYRLLQLKELLFNETDEKHELDIYELKEKLLQVLDIKNIDNRTIKNDLESLESMDFEIMKNRRKFGKIYYSHQAKLFETYQIRLLVDAILSARFITIKEKRVLIDKLKDLTSVHIRKTLPEPVLFSQTINLDYEQIKLNIDKVHQAIAEEKVVRYKYGEYNVHKKFDYRREGNWYYVEPYALIWQNDLYYLIGHFQETNEIRHYRLDRIREIEITDTSFDKDCTFVLQQYVDNTFHMYSGDEVKMKIRFDNSLINAIFDHFGLDIDIMPEGSDHFILTTKAKLSDGLISWILKWGGKAQVLSPEVLVQQVKDEVKKMVENYQ</sequence>
<comment type="caution">
    <text evidence="3">The sequence shown here is derived from an EMBL/GenBank/DDBJ whole genome shotgun (WGS) entry which is preliminary data.</text>
</comment>
<feature type="domain" description="WYL" evidence="1">
    <location>
        <begin position="145"/>
        <end position="219"/>
    </location>
</feature>
<accession>A0A2V3W0Z9</accession>
<dbReference type="InterPro" id="IPR026881">
    <property type="entry name" value="WYL_dom"/>
</dbReference>
<organism evidence="3 4">
    <name type="scientific">Pseudogracilibacillus auburnensis</name>
    <dbReference type="NCBI Taxonomy" id="1494959"/>
    <lineage>
        <taxon>Bacteria</taxon>
        <taxon>Bacillati</taxon>
        <taxon>Bacillota</taxon>
        <taxon>Bacilli</taxon>
        <taxon>Bacillales</taxon>
        <taxon>Bacillaceae</taxon>
        <taxon>Pseudogracilibacillus</taxon>
    </lineage>
</organism>
<reference evidence="3 4" key="1">
    <citation type="submission" date="2018-05" db="EMBL/GenBank/DDBJ databases">
        <title>Genomic Encyclopedia of Type Strains, Phase IV (KMG-IV): sequencing the most valuable type-strain genomes for metagenomic binning, comparative biology and taxonomic classification.</title>
        <authorList>
            <person name="Goeker M."/>
        </authorList>
    </citation>
    <scope>NUCLEOTIDE SEQUENCE [LARGE SCALE GENOMIC DNA]</scope>
    <source>
        <strain evidence="3 4">DSM 28556</strain>
    </source>
</reference>
<dbReference type="Pfam" id="PF13280">
    <property type="entry name" value="WYL"/>
    <property type="match status" value="1"/>
</dbReference>
<dbReference type="EMBL" id="QJJQ01000005">
    <property type="protein sequence ID" value="PXW87446.1"/>
    <property type="molecule type" value="Genomic_DNA"/>
</dbReference>
<evidence type="ECO:0000259" key="1">
    <source>
        <dbReference type="Pfam" id="PF13280"/>
    </source>
</evidence>
<dbReference type="PROSITE" id="PS52050">
    <property type="entry name" value="WYL"/>
    <property type="match status" value="1"/>
</dbReference>
<dbReference type="Pfam" id="PF25583">
    <property type="entry name" value="WCX"/>
    <property type="match status" value="1"/>
</dbReference>
<keyword evidence="4" id="KW-1185">Reference proteome</keyword>
<feature type="domain" description="WCX" evidence="2">
    <location>
        <begin position="247"/>
        <end position="323"/>
    </location>
</feature>
<dbReference type="PANTHER" id="PTHR34580:SF1">
    <property type="entry name" value="PROTEIN PAFC"/>
    <property type="match status" value="1"/>
</dbReference>
<proteinExistence type="predicted"/>
<evidence type="ECO:0000259" key="2">
    <source>
        <dbReference type="Pfam" id="PF25583"/>
    </source>
</evidence>